<dbReference type="EMBL" id="VSSQ01046899">
    <property type="protein sequence ID" value="MPN00867.1"/>
    <property type="molecule type" value="Genomic_DNA"/>
</dbReference>
<gene>
    <name evidence="1" type="ORF">SDC9_148065</name>
</gene>
<dbReference type="InterPro" id="IPR015854">
    <property type="entry name" value="ABC_transpr_LolD-like"/>
</dbReference>
<name>A0A645EGI6_9ZZZZ</name>
<dbReference type="GO" id="GO:0005886">
    <property type="term" value="C:plasma membrane"/>
    <property type="evidence" value="ECO:0007669"/>
    <property type="project" value="TreeGrafter"/>
</dbReference>
<accession>A0A645EGI6</accession>
<evidence type="ECO:0000313" key="1">
    <source>
        <dbReference type="EMBL" id="MPN00867.1"/>
    </source>
</evidence>
<dbReference type="InterPro" id="IPR027417">
    <property type="entry name" value="P-loop_NTPase"/>
</dbReference>
<dbReference type="AlphaFoldDB" id="A0A645EGI6"/>
<protein>
    <submittedName>
        <fullName evidence="1">Uncharacterized protein</fullName>
    </submittedName>
</protein>
<dbReference type="Gene3D" id="3.40.50.300">
    <property type="entry name" value="P-loop containing nucleotide triphosphate hydrolases"/>
    <property type="match status" value="1"/>
</dbReference>
<dbReference type="SUPFAM" id="SSF52540">
    <property type="entry name" value="P-loop containing nucleoside triphosphate hydrolases"/>
    <property type="match status" value="1"/>
</dbReference>
<proteinExistence type="predicted"/>
<dbReference type="PANTHER" id="PTHR24220">
    <property type="entry name" value="IMPORT ATP-BINDING PROTEIN"/>
    <property type="match status" value="1"/>
</dbReference>
<sequence length="87" mass="9506">MRRTAIARALFNRPRLIVADEPTSDLDLQTTLEISAILVGLAKQGTAVIAVTHDPEVAVNATRTLTMIRSRIETDHAENAEASHETE</sequence>
<reference evidence="1" key="1">
    <citation type="submission" date="2019-08" db="EMBL/GenBank/DDBJ databases">
        <authorList>
            <person name="Kucharzyk K."/>
            <person name="Murdoch R.W."/>
            <person name="Higgins S."/>
            <person name="Loffler F."/>
        </authorList>
    </citation>
    <scope>NUCLEOTIDE SEQUENCE</scope>
</reference>
<dbReference type="GO" id="GO:0022857">
    <property type="term" value="F:transmembrane transporter activity"/>
    <property type="evidence" value="ECO:0007669"/>
    <property type="project" value="TreeGrafter"/>
</dbReference>
<comment type="caution">
    <text evidence="1">The sequence shown here is derived from an EMBL/GenBank/DDBJ whole genome shotgun (WGS) entry which is preliminary data.</text>
</comment>
<organism evidence="1">
    <name type="scientific">bioreactor metagenome</name>
    <dbReference type="NCBI Taxonomy" id="1076179"/>
    <lineage>
        <taxon>unclassified sequences</taxon>
        <taxon>metagenomes</taxon>
        <taxon>ecological metagenomes</taxon>
    </lineage>
</organism>